<organism evidence="1 2">
    <name type="scientific">Hygrophoropsis aurantiaca</name>
    <dbReference type="NCBI Taxonomy" id="72124"/>
    <lineage>
        <taxon>Eukaryota</taxon>
        <taxon>Fungi</taxon>
        <taxon>Dikarya</taxon>
        <taxon>Basidiomycota</taxon>
        <taxon>Agaricomycotina</taxon>
        <taxon>Agaricomycetes</taxon>
        <taxon>Agaricomycetidae</taxon>
        <taxon>Boletales</taxon>
        <taxon>Coniophorineae</taxon>
        <taxon>Hygrophoropsidaceae</taxon>
        <taxon>Hygrophoropsis</taxon>
    </lineage>
</organism>
<comment type="caution">
    <text evidence="1">The sequence shown here is derived from an EMBL/GenBank/DDBJ whole genome shotgun (WGS) entry which is preliminary data.</text>
</comment>
<keyword evidence="2" id="KW-1185">Reference proteome</keyword>
<sequence length="249" mass="27229">MTAVVDRPSNFKFKFKKGSVSIREVERIGDEKPRCAWMREACTMEWGYVAVVVGSRLSRFGSSEYPSPLRITVILPPSLRQLCLNDGDGSDEDQDEEGSGSDELDVGLNIEWMSTHNQPRKIPPATTTRVQFVIQTISFPRTEFDGQVRTLTHLAYASRSTQLVHPLNMTHASSSTPASPRATANIPHPFLPPSSANPHARNTHAPISTVNIATIIANGPPRGYSNAEFVRGLTSSSADDIEVGSARVN</sequence>
<proteinExistence type="predicted"/>
<evidence type="ECO:0000313" key="2">
    <source>
        <dbReference type="Proteomes" id="UP000790377"/>
    </source>
</evidence>
<reference evidence="1" key="1">
    <citation type="journal article" date="2021" name="New Phytol.">
        <title>Evolutionary innovations through gain and loss of genes in the ectomycorrhizal Boletales.</title>
        <authorList>
            <person name="Wu G."/>
            <person name="Miyauchi S."/>
            <person name="Morin E."/>
            <person name="Kuo A."/>
            <person name="Drula E."/>
            <person name="Varga T."/>
            <person name="Kohler A."/>
            <person name="Feng B."/>
            <person name="Cao Y."/>
            <person name="Lipzen A."/>
            <person name="Daum C."/>
            <person name="Hundley H."/>
            <person name="Pangilinan J."/>
            <person name="Johnson J."/>
            <person name="Barry K."/>
            <person name="LaButti K."/>
            <person name="Ng V."/>
            <person name="Ahrendt S."/>
            <person name="Min B."/>
            <person name="Choi I.G."/>
            <person name="Park H."/>
            <person name="Plett J.M."/>
            <person name="Magnuson J."/>
            <person name="Spatafora J.W."/>
            <person name="Nagy L.G."/>
            <person name="Henrissat B."/>
            <person name="Grigoriev I.V."/>
            <person name="Yang Z.L."/>
            <person name="Xu J."/>
            <person name="Martin F.M."/>
        </authorList>
    </citation>
    <scope>NUCLEOTIDE SEQUENCE</scope>
    <source>
        <strain evidence="1">ATCC 28755</strain>
    </source>
</reference>
<protein>
    <submittedName>
        <fullName evidence="1">Uncharacterized protein</fullName>
    </submittedName>
</protein>
<dbReference type="Proteomes" id="UP000790377">
    <property type="component" value="Unassembled WGS sequence"/>
</dbReference>
<name>A0ACB8A240_9AGAM</name>
<gene>
    <name evidence="1" type="ORF">BJ138DRAFT_1104936</name>
</gene>
<accession>A0ACB8A240</accession>
<evidence type="ECO:0000313" key="1">
    <source>
        <dbReference type="EMBL" id="KAH7906688.1"/>
    </source>
</evidence>
<dbReference type="EMBL" id="MU267987">
    <property type="protein sequence ID" value="KAH7906688.1"/>
    <property type="molecule type" value="Genomic_DNA"/>
</dbReference>